<sequence>MRWLTGTTKNWIAAYKEAYRCLEPGGWIKHIDASGIIYSEDNTINEENAMVQWGKIWQEAGRKSGNPVDLLERNLQEWGMEEAGFIPVSQWPKDEKRKELGQFFYLVYTQDLEGLCQYMFGTVRGWPQEKIAVYLAHLRAELKNMSLHGLIDFRVVYAQKPLDAED</sequence>
<dbReference type="VEuPathDB" id="FungiDB:SMAC_09713"/>
<dbReference type="eggNOG" id="ENOG502QSKG">
    <property type="taxonomic scope" value="Eukaryota"/>
</dbReference>
<dbReference type="EMBL" id="CABT02000157">
    <property type="protein sequence ID" value="CCC05651.1"/>
    <property type="molecule type" value="Genomic_DNA"/>
</dbReference>
<dbReference type="SUPFAM" id="SSF53335">
    <property type="entry name" value="S-adenosyl-L-methionine-dependent methyltransferases"/>
    <property type="match status" value="1"/>
</dbReference>
<organism evidence="1 2">
    <name type="scientific">Sordaria macrospora (strain ATCC MYA-333 / DSM 997 / K(L3346) / K-hell)</name>
    <dbReference type="NCBI Taxonomy" id="771870"/>
    <lineage>
        <taxon>Eukaryota</taxon>
        <taxon>Fungi</taxon>
        <taxon>Dikarya</taxon>
        <taxon>Ascomycota</taxon>
        <taxon>Pezizomycotina</taxon>
        <taxon>Sordariomycetes</taxon>
        <taxon>Sordariomycetidae</taxon>
        <taxon>Sordariales</taxon>
        <taxon>Sordariaceae</taxon>
        <taxon>Sordaria</taxon>
    </lineage>
</organism>
<dbReference type="OrthoDB" id="4587301at2759"/>
<evidence type="ECO:0000313" key="2">
    <source>
        <dbReference type="Proteomes" id="UP000001881"/>
    </source>
</evidence>
<name>F7WCL6_SORMK</name>
<accession>F7WCL6</accession>
<dbReference type="HOGENOM" id="CLU_010595_2_4_1"/>
<comment type="caution">
    <text evidence="1">The sequence shown here is derived from an EMBL/GenBank/DDBJ whole genome shotgun (WGS) entry which is preliminary data.</text>
</comment>
<proteinExistence type="predicted"/>
<dbReference type="Proteomes" id="UP000001881">
    <property type="component" value="Unassembled WGS sequence"/>
</dbReference>
<gene>
    <name evidence="1" type="ORF">SMAC_09713</name>
</gene>
<reference evidence="1 2" key="1">
    <citation type="journal article" date="2010" name="PLoS Genet.">
        <title>De novo assembly of a 40 Mb eukaryotic genome from short sequence reads: Sordaria macrospora, a model organism for fungal morphogenesis.</title>
        <authorList>
            <person name="Nowrousian M."/>
            <person name="Stajich J."/>
            <person name="Chu M."/>
            <person name="Engh I."/>
            <person name="Espagne E."/>
            <person name="Halliday K."/>
            <person name="Kamerewerd J."/>
            <person name="Kempken F."/>
            <person name="Knab B."/>
            <person name="Kuo H.C."/>
            <person name="Osiewacz H.D."/>
            <person name="Poeggeler S."/>
            <person name="Read N."/>
            <person name="Seiler S."/>
            <person name="Smith K."/>
            <person name="Zickler D."/>
            <person name="Kueck U."/>
            <person name="Freitag M."/>
        </authorList>
    </citation>
    <scope>NUCLEOTIDE SEQUENCE [LARGE SCALE GENOMIC DNA]</scope>
    <source>
        <strain evidence="2">ATCC MYA-333 / DSM 997 / K(L3346) / K-hell</strain>
        <tissue evidence="1">Mycelium</tissue>
    </source>
</reference>
<keyword evidence="2" id="KW-1185">Reference proteome</keyword>
<dbReference type="AlphaFoldDB" id="F7WCL6"/>
<protein>
    <submittedName>
        <fullName evidence="1">WGS project CABT00000000 data, contig 2.157</fullName>
    </submittedName>
</protein>
<dbReference type="OMA" id="ECSIMER"/>
<dbReference type="InParanoid" id="F7WCL6"/>
<dbReference type="InterPro" id="IPR029063">
    <property type="entry name" value="SAM-dependent_MTases_sf"/>
</dbReference>
<evidence type="ECO:0000313" key="1">
    <source>
        <dbReference type="EMBL" id="CCC05651.1"/>
    </source>
</evidence>